<feature type="region of interest" description="Disordered" evidence="6">
    <location>
        <begin position="418"/>
        <end position="439"/>
    </location>
</feature>
<sequence length="439" mass="47801">MAITWETFGAALAVVASIISNLGVNIQKYSHARDAELPEAQQRPYIQRPLWWLGLTLVILGSIGDFTAFGFATQSLVAALGGGSTLVANVFTAYFLNKEALYLTDIGGVLFVIGGVVLIAYIAEPNVEYPLPELEKRFVRQPFVIYIVVVGVLMVSMLATIKGSIANRLKNQVQSSKRKQKQLMKSLETRIHRIEERLYTMEERLNEQQGPGQRPAALDPLLPGGSSSGNQSPMAPGRGKHPVGELLDGVTNPARVPFYYAICSGIIGSMTVLLAKCSAVMISLSIKGENQFHYPVTYVFIGGMFAFIVVQTHFLNLATALGDIMTVFPIFQACWITFSVVGGAVFYDADESFTPQEWTLYPLALLSIALGVGLLVQHTAKAEAEQSLSSRGDKKTSKSKEYSLLADDEVCLITDPSMRSPLLDGGDEMDDSGYLQLEA</sequence>
<evidence type="ECO:0000256" key="2">
    <source>
        <dbReference type="ARBA" id="ARBA00022692"/>
    </source>
</evidence>
<keyword evidence="3 7" id="KW-1133">Transmembrane helix</keyword>
<keyword evidence="5" id="KW-0175">Coiled coil</keyword>
<feature type="transmembrane region" description="Helical" evidence="7">
    <location>
        <begin position="292"/>
        <end position="315"/>
    </location>
</feature>
<feature type="transmembrane region" description="Helical" evidence="7">
    <location>
        <begin position="359"/>
        <end position="376"/>
    </location>
</feature>
<comment type="caution">
    <text evidence="8">The sequence shown here is derived from an EMBL/GenBank/DDBJ whole genome shotgun (WGS) entry which is preliminary data.</text>
</comment>
<dbReference type="SUPFAM" id="SSF103481">
    <property type="entry name" value="Multidrug resistance efflux transporter EmrE"/>
    <property type="match status" value="1"/>
</dbReference>
<feature type="region of interest" description="Disordered" evidence="6">
    <location>
        <begin position="206"/>
        <end position="239"/>
    </location>
</feature>
<feature type="transmembrane region" description="Helical" evidence="7">
    <location>
        <begin position="143"/>
        <end position="161"/>
    </location>
</feature>
<dbReference type="OrthoDB" id="165382at2759"/>
<evidence type="ECO:0008006" key="10">
    <source>
        <dbReference type="Google" id="ProtNLM"/>
    </source>
</evidence>
<evidence type="ECO:0000256" key="5">
    <source>
        <dbReference type="SAM" id="Coils"/>
    </source>
</evidence>
<feature type="transmembrane region" description="Helical" evidence="7">
    <location>
        <begin position="103"/>
        <end position="123"/>
    </location>
</feature>
<keyword evidence="4 7" id="KW-0472">Membrane</keyword>
<protein>
    <recommendedName>
        <fullName evidence="10">Magnesium transporter</fullName>
    </recommendedName>
</protein>
<proteinExistence type="predicted"/>
<feature type="transmembrane region" description="Helical" evidence="7">
    <location>
        <begin position="77"/>
        <end position="96"/>
    </location>
</feature>
<evidence type="ECO:0000256" key="3">
    <source>
        <dbReference type="ARBA" id="ARBA00022989"/>
    </source>
</evidence>
<evidence type="ECO:0000256" key="6">
    <source>
        <dbReference type="SAM" id="MobiDB-lite"/>
    </source>
</evidence>
<gene>
    <name evidence="8" type="ORF">Poli38472_002729</name>
</gene>
<feature type="transmembrane region" description="Helical" evidence="7">
    <location>
        <begin position="327"/>
        <end position="347"/>
    </location>
</feature>
<evidence type="ECO:0000313" key="8">
    <source>
        <dbReference type="EMBL" id="TMW63788.1"/>
    </source>
</evidence>
<dbReference type="PANTHER" id="PTHR12570:SF9">
    <property type="entry name" value="MAGNESIUM TRANSPORTER NIPA8-RELATED"/>
    <property type="match status" value="1"/>
</dbReference>
<comment type="subcellular location">
    <subcellularLocation>
        <location evidence="1">Membrane</location>
        <topology evidence="1">Multi-pass membrane protein</topology>
    </subcellularLocation>
</comment>
<dbReference type="Proteomes" id="UP000794436">
    <property type="component" value="Unassembled WGS sequence"/>
</dbReference>
<dbReference type="GO" id="GO:0016020">
    <property type="term" value="C:membrane"/>
    <property type="evidence" value="ECO:0007669"/>
    <property type="project" value="UniProtKB-SubCell"/>
</dbReference>
<evidence type="ECO:0000256" key="4">
    <source>
        <dbReference type="ARBA" id="ARBA00023136"/>
    </source>
</evidence>
<feature type="transmembrane region" description="Helical" evidence="7">
    <location>
        <begin position="258"/>
        <end position="286"/>
    </location>
</feature>
<evidence type="ECO:0000313" key="9">
    <source>
        <dbReference type="Proteomes" id="UP000794436"/>
    </source>
</evidence>
<dbReference type="EMBL" id="SPLM01000072">
    <property type="protein sequence ID" value="TMW63788.1"/>
    <property type="molecule type" value="Genomic_DNA"/>
</dbReference>
<feature type="transmembrane region" description="Helical" evidence="7">
    <location>
        <begin position="50"/>
        <end position="71"/>
    </location>
</feature>
<keyword evidence="2 7" id="KW-0812">Transmembrane</keyword>
<dbReference type="InterPro" id="IPR008521">
    <property type="entry name" value="Mg_trans_NIPA"/>
</dbReference>
<feature type="transmembrane region" description="Helical" evidence="7">
    <location>
        <begin position="6"/>
        <end position="24"/>
    </location>
</feature>
<name>A0A8K1CJY8_PYTOL</name>
<dbReference type="GO" id="GO:0015095">
    <property type="term" value="F:magnesium ion transmembrane transporter activity"/>
    <property type="evidence" value="ECO:0007669"/>
    <property type="project" value="InterPro"/>
</dbReference>
<dbReference type="PANTHER" id="PTHR12570">
    <property type="match status" value="1"/>
</dbReference>
<feature type="coiled-coil region" evidence="5">
    <location>
        <begin position="166"/>
        <end position="204"/>
    </location>
</feature>
<evidence type="ECO:0000256" key="7">
    <source>
        <dbReference type="SAM" id="Phobius"/>
    </source>
</evidence>
<dbReference type="AlphaFoldDB" id="A0A8K1CJY8"/>
<evidence type="ECO:0000256" key="1">
    <source>
        <dbReference type="ARBA" id="ARBA00004141"/>
    </source>
</evidence>
<accession>A0A8K1CJY8</accession>
<reference evidence="8" key="1">
    <citation type="submission" date="2019-03" db="EMBL/GenBank/DDBJ databases">
        <title>Long read genome sequence of the mycoparasitic Pythium oligandrum ATCC 38472 isolated from sugarbeet rhizosphere.</title>
        <authorList>
            <person name="Gaulin E."/>
        </authorList>
    </citation>
    <scope>NUCLEOTIDE SEQUENCE</scope>
    <source>
        <strain evidence="8">ATCC 38472_TT</strain>
    </source>
</reference>
<keyword evidence="9" id="KW-1185">Reference proteome</keyword>
<dbReference type="InterPro" id="IPR037185">
    <property type="entry name" value="EmrE-like"/>
</dbReference>
<dbReference type="Pfam" id="PF05653">
    <property type="entry name" value="Mg_trans_NIPA"/>
    <property type="match status" value="2"/>
</dbReference>
<organism evidence="8 9">
    <name type="scientific">Pythium oligandrum</name>
    <name type="common">Mycoparasitic fungus</name>
    <dbReference type="NCBI Taxonomy" id="41045"/>
    <lineage>
        <taxon>Eukaryota</taxon>
        <taxon>Sar</taxon>
        <taxon>Stramenopiles</taxon>
        <taxon>Oomycota</taxon>
        <taxon>Peronosporomycetes</taxon>
        <taxon>Pythiales</taxon>
        <taxon>Pythiaceae</taxon>
        <taxon>Pythium</taxon>
    </lineage>
</organism>